<dbReference type="Proteomes" id="UP000185744">
    <property type="component" value="Unassembled WGS sequence"/>
</dbReference>
<dbReference type="EMBL" id="MSDW01000001">
    <property type="protein sequence ID" value="OKY77743.1"/>
    <property type="molecule type" value="Genomic_DNA"/>
</dbReference>
<keyword evidence="2" id="KW-1185">Reference proteome</keyword>
<protein>
    <submittedName>
        <fullName evidence="1">Uncharacterized protein</fullName>
    </submittedName>
</protein>
<evidence type="ECO:0000313" key="2">
    <source>
        <dbReference type="Proteomes" id="UP000185744"/>
    </source>
</evidence>
<evidence type="ECO:0000313" key="1">
    <source>
        <dbReference type="EMBL" id="OKY77743.1"/>
    </source>
</evidence>
<gene>
    <name evidence="1" type="ORF">BTN85_0212</name>
</gene>
<name>A0A1Q6DTS2_METT1</name>
<proteinExistence type="predicted"/>
<dbReference type="InParanoid" id="A0A1Q6DTS2"/>
<sequence length="143" mass="16968">MVQLLPTIYYEEDMDFSEESITHSRKRVKKLFYPTKSRNKSYNCKRAVHGHHSHFYDTAITESIQKWSSFRTWKEKREKAGEKIGKIFPDIERYAPLFDSTIFSLNLENEWVTLHTGRGKENFHAPITTQTKRGTEAEIPKWL</sequence>
<dbReference type="AlphaFoldDB" id="A0A1Q6DTS2"/>
<organism evidence="1 2">
    <name type="scientific">Methanohalarchaeum thermophilum</name>
    <dbReference type="NCBI Taxonomy" id="1903181"/>
    <lineage>
        <taxon>Archaea</taxon>
        <taxon>Methanobacteriati</taxon>
        <taxon>Methanobacteriota</taxon>
        <taxon>Methanonatronarchaeia</taxon>
        <taxon>Methanonatronarchaeales</taxon>
        <taxon>Methanonatronarchaeaceae</taxon>
        <taxon>Candidatus Methanohalarchaeum</taxon>
    </lineage>
</organism>
<accession>A0A1Q6DTS2</accession>
<comment type="caution">
    <text evidence="1">The sequence shown here is derived from an EMBL/GenBank/DDBJ whole genome shotgun (WGS) entry which is preliminary data.</text>
</comment>
<reference evidence="1" key="1">
    <citation type="submission" date="2016-12" db="EMBL/GenBank/DDBJ databases">
        <title>Discovery of methanogenic haloarchaea.</title>
        <authorList>
            <person name="Sorokin D.Y."/>
            <person name="Makarova K.S."/>
            <person name="Abbas B."/>
            <person name="Ferrer M."/>
            <person name="Golyshin P.N."/>
        </authorList>
    </citation>
    <scope>NUCLEOTIDE SEQUENCE [LARGE SCALE GENOMIC DNA]</scope>
    <source>
        <strain evidence="1">HMET1</strain>
    </source>
</reference>